<evidence type="ECO:0000313" key="2">
    <source>
        <dbReference type="EMBL" id="OGY19050.1"/>
    </source>
</evidence>
<feature type="transmembrane region" description="Helical" evidence="1">
    <location>
        <begin position="89"/>
        <end position="110"/>
    </location>
</feature>
<dbReference type="Proteomes" id="UP000179233">
    <property type="component" value="Unassembled WGS sequence"/>
</dbReference>
<feature type="transmembrane region" description="Helical" evidence="1">
    <location>
        <begin position="34"/>
        <end position="52"/>
    </location>
</feature>
<organism evidence="2 3">
    <name type="scientific">Candidatus Chisholmbacteria bacterium RIFCSPHIGHO2_01_FULL_52_32</name>
    <dbReference type="NCBI Taxonomy" id="1797591"/>
    <lineage>
        <taxon>Bacteria</taxon>
        <taxon>Candidatus Chisholmiibacteriota</taxon>
    </lineage>
</organism>
<dbReference type="AlphaFoldDB" id="A0A1G1VUL7"/>
<evidence type="ECO:0000313" key="3">
    <source>
        <dbReference type="Proteomes" id="UP000179233"/>
    </source>
</evidence>
<protein>
    <submittedName>
        <fullName evidence="2">Uncharacterized protein</fullName>
    </submittedName>
</protein>
<dbReference type="EMBL" id="MHCJ01000001">
    <property type="protein sequence ID" value="OGY19050.1"/>
    <property type="molecule type" value="Genomic_DNA"/>
</dbReference>
<keyword evidence="1" id="KW-1133">Transmembrane helix</keyword>
<keyword evidence="1" id="KW-0812">Transmembrane</keyword>
<gene>
    <name evidence="2" type="ORF">A2786_05950</name>
</gene>
<comment type="caution">
    <text evidence="2">The sequence shown here is derived from an EMBL/GenBank/DDBJ whole genome shotgun (WGS) entry which is preliminary data.</text>
</comment>
<keyword evidence="1" id="KW-0472">Membrane</keyword>
<proteinExistence type="predicted"/>
<name>A0A1G1VUL7_9BACT</name>
<evidence type="ECO:0000256" key="1">
    <source>
        <dbReference type="SAM" id="Phobius"/>
    </source>
</evidence>
<sequence>MKPKRLSLTPYAKRYLPTEVSDLRNGRIGSLRKIVKRMVGTLHAICFLLFALSPLPYASHAYADITNPAAPTFSTGDPGAVLAKMVASIWKAGVVMGGIAFVLYFLWGAFRWMTAESDKSKFESGREKITTAATGLVLLVASVAIIELLGRLLNIPFLESLSFTIPSP</sequence>
<feature type="transmembrane region" description="Helical" evidence="1">
    <location>
        <begin position="131"/>
        <end position="153"/>
    </location>
</feature>
<reference evidence="2 3" key="1">
    <citation type="journal article" date="2016" name="Nat. Commun.">
        <title>Thousands of microbial genomes shed light on interconnected biogeochemical processes in an aquifer system.</title>
        <authorList>
            <person name="Anantharaman K."/>
            <person name="Brown C.T."/>
            <person name="Hug L.A."/>
            <person name="Sharon I."/>
            <person name="Castelle C.J."/>
            <person name="Probst A.J."/>
            <person name="Thomas B.C."/>
            <person name="Singh A."/>
            <person name="Wilkins M.J."/>
            <person name="Karaoz U."/>
            <person name="Brodie E.L."/>
            <person name="Williams K.H."/>
            <person name="Hubbard S.S."/>
            <person name="Banfield J.F."/>
        </authorList>
    </citation>
    <scope>NUCLEOTIDE SEQUENCE [LARGE SCALE GENOMIC DNA]</scope>
</reference>
<accession>A0A1G1VUL7</accession>